<evidence type="ECO:0000313" key="1">
    <source>
        <dbReference type="EMBL" id="CAA7392512.1"/>
    </source>
</evidence>
<keyword evidence="2" id="KW-1185">Reference proteome</keyword>
<evidence type="ECO:0000313" key="2">
    <source>
        <dbReference type="Proteomes" id="UP000445309"/>
    </source>
</evidence>
<accession>A0A6N4XW98</accession>
<dbReference type="AlphaFoldDB" id="A0A6N4XW98"/>
<gene>
    <name evidence="1" type="ORF">CHRY9393_03232</name>
</gene>
<dbReference type="EMBL" id="CACVBY010000113">
    <property type="protein sequence ID" value="CAA7392512.1"/>
    <property type="molecule type" value="Genomic_DNA"/>
</dbReference>
<protein>
    <submittedName>
        <fullName evidence="1">Uncharacterized protein</fullName>
    </submittedName>
</protein>
<organism evidence="1 2">
    <name type="scientific">Chryseobacterium fistulae</name>
    <dbReference type="NCBI Taxonomy" id="2675058"/>
    <lineage>
        <taxon>Bacteria</taxon>
        <taxon>Pseudomonadati</taxon>
        <taxon>Bacteroidota</taxon>
        <taxon>Flavobacteriia</taxon>
        <taxon>Flavobacteriales</taxon>
        <taxon>Weeksellaceae</taxon>
        <taxon>Chryseobacterium group</taxon>
        <taxon>Chryseobacterium</taxon>
    </lineage>
</organism>
<reference evidence="1 2" key="1">
    <citation type="submission" date="2020-01" db="EMBL/GenBank/DDBJ databases">
        <authorList>
            <person name="Rodrigo-Torres L."/>
            <person name="Arahal R. D."/>
            <person name="Lucena T."/>
        </authorList>
    </citation>
    <scope>NUCLEOTIDE SEQUENCE [LARGE SCALE GENOMIC DNA]</scope>
    <source>
        <strain evidence="1 2">CECT 9393</strain>
    </source>
</reference>
<proteinExistence type="predicted"/>
<dbReference type="Proteomes" id="UP000445309">
    <property type="component" value="Unassembled WGS sequence"/>
</dbReference>
<name>A0A6N4XW98_9FLAO</name>
<sequence length="118" mass="14256">MVIFMKYSTKISYKIYDPDSKNHEDPEWQNLADNINHKMLQVFTKSIQKKVLKYNRILRDCHIEFILDLTNSPNNRLRPKINILYIPEKKIKIVKLVLNLILESKEEELIIQRQKKFN</sequence>